<dbReference type="Gene3D" id="2.40.10.10">
    <property type="entry name" value="Trypsin-like serine proteases"/>
    <property type="match status" value="2"/>
</dbReference>
<feature type="domain" description="PDZ" evidence="5">
    <location>
        <begin position="255"/>
        <end position="354"/>
    </location>
</feature>
<dbReference type="InterPro" id="IPR001940">
    <property type="entry name" value="Peptidase_S1C"/>
</dbReference>
<dbReference type="InterPro" id="IPR009003">
    <property type="entry name" value="Peptidase_S1_PA"/>
</dbReference>
<dbReference type="InterPro" id="IPR043504">
    <property type="entry name" value="Peptidase_S1_PA_chymotrypsin"/>
</dbReference>
<dbReference type="Pfam" id="PF13180">
    <property type="entry name" value="PDZ_2"/>
    <property type="match status" value="1"/>
</dbReference>
<evidence type="ECO:0000256" key="3">
    <source>
        <dbReference type="ARBA" id="ARBA00022801"/>
    </source>
</evidence>
<dbReference type="Pfam" id="PF13365">
    <property type="entry name" value="Trypsin_2"/>
    <property type="match status" value="1"/>
</dbReference>
<keyword evidence="4" id="KW-0720">Serine protease</keyword>
<organism evidence="6 7">
    <name type="scientific">Sediminimonas qiaohouensis</name>
    <dbReference type="NCBI Taxonomy" id="552061"/>
    <lineage>
        <taxon>Bacteria</taxon>
        <taxon>Pseudomonadati</taxon>
        <taxon>Pseudomonadota</taxon>
        <taxon>Alphaproteobacteria</taxon>
        <taxon>Rhodobacterales</taxon>
        <taxon>Roseobacteraceae</taxon>
        <taxon>Sediminimonas</taxon>
    </lineage>
</organism>
<dbReference type="PANTHER" id="PTHR43343:SF3">
    <property type="entry name" value="PROTEASE DO-LIKE 8, CHLOROPLASTIC"/>
    <property type="match status" value="1"/>
</dbReference>
<dbReference type="Proteomes" id="UP000483078">
    <property type="component" value="Unassembled WGS sequence"/>
</dbReference>
<comment type="similarity">
    <text evidence="1">Belongs to the peptidase S1C family.</text>
</comment>
<dbReference type="PRINTS" id="PR00834">
    <property type="entry name" value="PROTEASES2C"/>
</dbReference>
<dbReference type="InterPro" id="IPR051201">
    <property type="entry name" value="Chloro_Bact_Ser_Proteases"/>
</dbReference>
<dbReference type="GO" id="GO:0006508">
    <property type="term" value="P:proteolysis"/>
    <property type="evidence" value="ECO:0007669"/>
    <property type="project" value="UniProtKB-KW"/>
</dbReference>
<evidence type="ECO:0000259" key="5">
    <source>
        <dbReference type="PROSITE" id="PS50106"/>
    </source>
</evidence>
<name>A0A7C9L913_9RHOB</name>
<evidence type="ECO:0000256" key="1">
    <source>
        <dbReference type="ARBA" id="ARBA00010541"/>
    </source>
</evidence>
<reference evidence="6 7" key="1">
    <citation type="submission" date="2019-06" db="EMBL/GenBank/DDBJ databases">
        <title>Enrichment of Autotrophic Halophilic Microorganisms from Red Sea Brine Pool Using Microbial Electrosynthesis System.</title>
        <authorList>
            <person name="Alqahtani M.F."/>
            <person name="Bajracharya S."/>
            <person name="Katuri K.P."/>
            <person name="Ali M."/>
            <person name="Saikaly P.E."/>
        </authorList>
    </citation>
    <scope>NUCLEOTIDE SEQUENCE [LARGE SCALE GENOMIC DNA]</scope>
    <source>
        <strain evidence="6">MES6</strain>
    </source>
</reference>
<protein>
    <submittedName>
        <fullName evidence="6">PDZ domain-containing protein</fullName>
    </submittedName>
</protein>
<dbReference type="SUPFAM" id="SSF50494">
    <property type="entry name" value="Trypsin-like serine proteases"/>
    <property type="match status" value="1"/>
</dbReference>
<dbReference type="Gene3D" id="2.30.42.10">
    <property type="match status" value="1"/>
</dbReference>
<keyword evidence="2" id="KW-0645">Protease</keyword>
<comment type="caution">
    <text evidence="6">The sequence shown here is derived from an EMBL/GenBank/DDBJ whole genome shotgun (WGS) entry which is preliminary data.</text>
</comment>
<dbReference type="GO" id="GO:0004252">
    <property type="term" value="F:serine-type endopeptidase activity"/>
    <property type="evidence" value="ECO:0007669"/>
    <property type="project" value="InterPro"/>
</dbReference>
<gene>
    <name evidence="6" type="ORF">FH759_14250</name>
</gene>
<evidence type="ECO:0000313" key="6">
    <source>
        <dbReference type="EMBL" id="MTJ05835.1"/>
    </source>
</evidence>
<evidence type="ECO:0000313" key="7">
    <source>
        <dbReference type="Proteomes" id="UP000483078"/>
    </source>
</evidence>
<dbReference type="PROSITE" id="PS50106">
    <property type="entry name" value="PDZ"/>
    <property type="match status" value="1"/>
</dbReference>
<dbReference type="AlphaFoldDB" id="A0A7C9L913"/>
<dbReference type="PANTHER" id="PTHR43343">
    <property type="entry name" value="PEPTIDASE S12"/>
    <property type="match status" value="1"/>
</dbReference>
<keyword evidence="3" id="KW-0378">Hydrolase</keyword>
<dbReference type="EMBL" id="VENJ01000024">
    <property type="protein sequence ID" value="MTJ05835.1"/>
    <property type="molecule type" value="Genomic_DNA"/>
</dbReference>
<sequence>MFSTTGQFRAFLFGVAAAAAVTFVAIEAPWREATPRQVTPRGELAPQEETTIALFEATRDSVVSITTEKRVLDPYSRRAVEVPRGTGSGFIWDEDGHVVTNNHVIERASGAHVRLADGRVIQAELVGTAPEHDLAVLHIDAGLNAPPPLPIGESNSLSVGQSVVAIGNPFGLDWTLTTGIVSALDREIPTRDGATIEGLIQTDAAINPGNSGGPLIDSAGRLIGVNTAIFSPSGSSAGIGFAVPVDTVNRVVPQLIETGKYRPPVLGIRHSDRINRLAAMQGLEGVLVLGVEPGSPAAAAGLRAARQDASGRLVFGDIIIGIGDRAVASSTDLRDALDAYAPGDSVTIRVLRDGNEVELSAIREHGRRIGAVSEDIRLARGTAVKRDDPEPVTVV</sequence>
<dbReference type="SUPFAM" id="SSF50156">
    <property type="entry name" value="PDZ domain-like"/>
    <property type="match status" value="1"/>
</dbReference>
<evidence type="ECO:0000256" key="4">
    <source>
        <dbReference type="ARBA" id="ARBA00022825"/>
    </source>
</evidence>
<dbReference type="FunFam" id="2.40.10.10:FF:000001">
    <property type="entry name" value="Periplasmic serine protease DegS"/>
    <property type="match status" value="1"/>
</dbReference>
<evidence type="ECO:0000256" key="2">
    <source>
        <dbReference type="ARBA" id="ARBA00022670"/>
    </source>
</evidence>
<dbReference type="SMART" id="SM00228">
    <property type="entry name" value="PDZ"/>
    <property type="match status" value="1"/>
</dbReference>
<dbReference type="InterPro" id="IPR036034">
    <property type="entry name" value="PDZ_sf"/>
</dbReference>
<proteinExistence type="inferred from homology"/>
<dbReference type="InterPro" id="IPR001478">
    <property type="entry name" value="PDZ"/>
</dbReference>
<accession>A0A7C9L913</accession>